<organism evidence="5 6">
    <name type="scientific">Moniliophthora roreri</name>
    <name type="common">Frosty pod rot fungus</name>
    <name type="synonym">Monilia roreri</name>
    <dbReference type="NCBI Taxonomy" id="221103"/>
    <lineage>
        <taxon>Eukaryota</taxon>
        <taxon>Fungi</taxon>
        <taxon>Dikarya</taxon>
        <taxon>Basidiomycota</taxon>
        <taxon>Agaricomycotina</taxon>
        <taxon>Agaricomycetes</taxon>
        <taxon>Agaricomycetidae</taxon>
        <taxon>Agaricales</taxon>
        <taxon>Marasmiineae</taxon>
        <taxon>Marasmiaceae</taxon>
        <taxon>Moniliophthora</taxon>
    </lineage>
</organism>
<evidence type="ECO:0000256" key="3">
    <source>
        <dbReference type="SAM" id="MobiDB-lite"/>
    </source>
</evidence>
<name>A0A0W0EX85_MONRR</name>
<dbReference type="Gene3D" id="4.10.60.10">
    <property type="entry name" value="Zinc finger, CCHC-type"/>
    <property type="match status" value="1"/>
</dbReference>
<keyword evidence="2" id="KW-0862">Zinc</keyword>
<reference evidence="5 6" key="1">
    <citation type="submission" date="2015-12" db="EMBL/GenBank/DDBJ databases">
        <title>Draft genome sequence of Moniliophthora roreri, the causal agent of frosty pod rot of cacao.</title>
        <authorList>
            <person name="Aime M.C."/>
            <person name="Diaz-Valderrama J.R."/>
            <person name="Kijpornyongpan T."/>
            <person name="Phillips-Mora W."/>
        </authorList>
    </citation>
    <scope>NUCLEOTIDE SEQUENCE [LARGE SCALE GENOMIC DNA]</scope>
    <source>
        <strain evidence="5 6">MCA 2952</strain>
    </source>
</reference>
<dbReference type="Pfam" id="PF00098">
    <property type="entry name" value="zf-CCHC"/>
    <property type="match status" value="1"/>
</dbReference>
<gene>
    <name evidence="5" type="ORF">WG66_18745</name>
</gene>
<sequence>MQQARTRKPSKPTPETTASKEQEEEEPSMAVDFTKIEKFSGELDEKISVKDWLKNMKLGMDLAKIPENKRVAMVEALLMLDSPAEEWYLEELTDEEKKGGWEEFKAAFLERFGGKKKPKMTRADVEQELLDMVLTMEDLAQTGDKHVEFAQNLLLRAKRAKIESTSLNIIANWTDFMKVIEGISKSHIWKSLMKEKEKEREQQLRAQIMADVASQQRVHSALPSNQCSFSDTPTRGITNAMQNAQIQSPANPRVVFGTTPPTGTHLFANNQSPRAPVQLTEEQRQTLQQNVTTLQHHPDTPEGHRAYVQQVKEWGEWHGVNAEVTYATPFPLRLGTQPVCSRECWKCGKGGHVSRDCPPNSLKVQPNKKEWHRVCWEGLRGPNNRNQIQNVTPMLIVSQTGEDLSSLLGNEYVQWYQGNGEELA</sequence>
<dbReference type="PROSITE" id="PS50158">
    <property type="entry name" value="ZF_CCHC"/>
    <property type="match status" value="1"/>
</dbReference>
<dbReference type="GO" id="GO:0006397">
    <property type="term" value="P:mRNA processing"/>
    <property type="evidence" value="ECO:0007669"/>
    <property type="project" value="UniProtKB-KW"/>
</dbReference>
<dbReference type="SMART" id="SM00343">
    <property type="entry name" value="ZnF_C2HC"/>
    <property type="match status" value="1"/>
</dbReference>
<dbReference type="GO" id="GO:0003676">
    <property type="term" value="F:nucleic acid binding"/>
    <property type="evidence" value="ECO:0007669"/>
    <property type="project" value="InterPro"/>
</dbReference>
<comment type="caution">
    <text evidence="5">The sequence shown here is derived from an EMBL/GenBank/DDBJ whole genome shotgun (WGS) entry which is preliminary data.</text>
</comment>
<keyword evidence="2" id="KW-0863">Zinc-finger</keyword>
<dbReference type="EMBL" id="LATX01002468">
    <property type="protein sequence ID" value="KTB28684.1"/>
    <property type="molecule type" value="Genomic_DNA"/>
</dbReference>
<feature type="region of interest" description="Disordered" evidence="3">
    <location>
        <begin position="1"/>
        <end position="31"/>
    </location>
</feature>
<dbReference type="InterPro" id="IPR001878">
    <property type="entry name" value="Znf_CCHC"/>
</dbReference>
<feature type="domain" description="CCHC-type" evidence="4">
    <location>
        <begin position="344"/>
        <end position="358"/>
    </location>
</feature>
<accession>A0A0W0EX85</accession>
<evidence type="ECO:0000256" key="2">
    <source>
        <dbReference type="PROSITE-ProRule" id="PRU00047"/>
    </source>
</evidence>
<keyword evidence="1" id="KW-0507">mRNA processing</keyword>
<dbReference type="AlphaFoldDB" id="A0A0W0EX85"/>
<evidence type="ECO:0000313" key="5">
    <source>
        <dbReference type="EMBL" id="KTB28684.1"/>
    </source>
</evidence>
<feature type="compositionally biased region" description="Basic residues" evidence="3">
    <location>
        <begin position="1"/>
        <end position="10"/>
    </location>
</feature>
<dbReference type="SUPFAM" id="SSF57756">
    <property type="entry name" value="Retrovirus zinc finger-like domains"/>
    <property type="match status" value="1"/>
</dbReference>
<dbReference type="Proteomes" id="UP000054988">
    <property type="component" value="Unassembled WGS sequence"/>
</dbReference>
<keyword evidence="2" id="KW-0479">Metal-binding</keyword>
<evidence type="ECO:0000313" key="6">
    <source>
        <dbReference type="Proteomes" id="UP000054988"/>
    </source>
</evidence>
<evidence type="ECO:0000259" key="4">
    <source>
        <dbReference type="PROSITE" id="PS50158"/>
    </source>
</evidence>
<protein>
    <recommendedName>
        <fullName evidence="4">CCHC-type domain-containing protein</fullName>
    </recommendedName>
</protein>
<proteinExistence type="predicted"/>
<evidence type="ECO:0000256" key="1">
    <source>
        <dbReference type="ARBA" id="ARBA00022664"/>
    </source>
</evidence>
<dbReference type="GO" id="GO:0008270">
    <property type="term" value="F:zinc ion binding"/>
    <property type="evidence" value="ECO:0007669"/>
    <property type="project" value="UniProtKB-KW"/>
</dbReference>
<dbReference type="InterPro" id="IPR036875">
    <property type="entry name" value="Znf_CCHC_sf"/>
</dbReference>